<comment type="subcellular location">
    <subcellularLocation>
        <location evidence="1">Nucleus</location>
    </subcellularLocation>
</comment>
<dbReference type="GO" id="GO:0008094">
    <property type="term" value="F:ATP-dependent activity, acting on DNA"/>
    <property type="evidence" value="ECO:0007669"/>
    <property type="project" value="TreeGrafter"/>
</dbReference>
<evidence type="ECO:0000256" key="10">
    <source>
        <dbReference type="PROSITE-ProRule" id="PRU00175"/>
    </source>
</evidence>
<feature type="domain" description="RING-type" evidence="12">
    <location>
        <begin position="734"/>
        <end position="776"/>
    </location>
</feature>
<dbReference type="InterPro" id="IPR003034">
    <property type="entry name" value="SAP_dom"/>
</dbReference>
<dbReference type="Gene3D" id="3.40.50.300">
    <property type="entry name" value="P-loop containing nucleotide triphosphate hydrolases"/>
    <property type="match status" value="1"/>
</dbReference>
<dbReference type="Gene3D" id="3.30.70.2330">
    <property type="match status" value="1"/>
</dbReference>
<dbReference type="SMART" id="SM00910">
    <property type="entry name" value="HIRAN"/>
    <property type="match status" value="1"/>
</dbReference>
<evidence type="ECO:0000259" key="12">
    <source>
        <dbReference type="PROSITE" id="PS50089"/>
    </source>
</evidence>
<evidence type="ECO:0008006" key="18">
    <source>
        <dbReference type="Google" id="ProtNLM"/>
    </source>
</evidence>
<evidence type="ECO:0000256" key="3">
    <source>
        <dbReference type="ARBA" id="ARBA00022741"/>
    </source>
</evidence>
<evidence type="ECO:0000256" key="5">
    <source>
        <dbReference type="ARBA" id="ARBA00022801"/>
    </source>
</evidence>
<dbReference type="InterPro" id="IPR001841">
    <property type="entry name" value="Znf_RING"/>
</dbReference>
<feature type="domain" description="Helicase ATP-binding" evidence="14">
    <location>
        <begin position="275"/>
        <end position="573"/>
    </location>
</feature>
<dbReference type="Gene3D" id="3.30.40.10">
    <property type="entry name" value="Zinc/RING finger domain, C3HC4 (zinc finger)"/>
    <property type="match status" value="1"/>
</dbReference>
<accession>A0AAD2JMM0</accession>
<dbReference type="PROSITE" id="PS00518">
    <property type="entry name" value="ZF_RING_1"/>
    <property type="match status" value="1"/>
</dbReference>
<dbReference type="SUPFAM" id="SSF57850">
    <property type="entry name" value="RING/U-box"/>
    <property type="match status" value="1"/>
</dbReference>
<feature type="region of interest" description="Disordered" evidence="11">
    <location>
        <begin position="1"/>
        <end position="27"/>
    </location>
</feature>
<dbReference type="GO" id="GO:0005634">
    <property type="term" value="C:nucleus"/>
    <property type="evidence" value="ECO:0007669"/>
    <property type="project" value="UniProtKB-SubCell"/>
</dbReference>
<evidence type="ECO:0000256" key="7">
    <source>
        <dbReference type="ARBA" id="ARBA00022833"/>
    </source>
</evidence>
<keyword evidence="5" id="KW-0378">Hydrolase</keyword>
<dbReference type="InterPro" id="IPR038718">
    <property type="entry name" value="SNF2-like_sf"/>
</dbReference>
<dbReference type="GO" id="GO:0016818">
    <property type="term" value="F:hydrolase activity, acting on acid anhydrides, in phosphorus-containing anhydrides"/>
    <property type="evidence" value="ECO:0007669"/>
    <property type="project" value="InterPro"/>
</dbReference>
<dbReference type="InterPro" id="IPR001650">
    <property type="entry name" value="Helicase_C-like"/>
</dbReference>
<feature type="region of interest" description="Disordered" evidence="11">
    <location>
        <begin position="391"/>
        <end position="414"/>
    </location>
</feature>
<evidence type="ECO:0000259" key="15">
    <source>
        <dbReference type="PROSITE" id="PS51194"/>
    </source>
</evidence>
<dbReference type="Gene3D" id="1.10.720.30">
    <property type="entry name" value="SAP domain"/>
    <property type="match status" value="1"/>
</dbReference>
<dbReference type="PANTHER" id="PTHR45626:SF17">
    <property type="entry name" value="HELICASE-LIKE TRANSCRIPTION FACTOR"/>
    <property type="match status" value="1"/>
</dbReference>
<dbReference type="InterPro" id="IPR014905">
    <property type="entry name" value="HIRAN"/>
</dbReference>
<keyword evidence="3" id="KW-0547">Nucleotide-binding</keyword>
<keyword evidence="4 10" id="KW-0863">Zinc-finger</keyword>
<dbReference type="Pfam" id="PF02037">
    <property type="entry name" value="SAP"/>
    <property type="match status" value="1"/>
</dbReference>
<reference evidence="16" key="1">
    <citation type="submission" date="2023-08" db="EMBL/GenBank/DDBJ databases">
        <authorList>
            <person name="Audoor S."/>
            <person name="Bilcke G."/>
        </authorList>
    </citation>
    <scope>NUCLEOTIDE SEQUENCE</scope>
</reference>
<protein>
    <recommendedName>
        <fullName evidence="18">Anaphase-promoting complex subunit 11</fullName>
    </recommendedName>
</protein>
<dbReference type="InterPro" id="IPR014001">
    <property type="entry name" value="Helicase_ATP-bd"/>
</dbReference>
<dbReference type="SMART" id="SM00487">
    <property type="entry name" value="DEXDc"/>
    <property type="match status" value="1"/>
</dbReference>
<name>A0AAD2JMM0_9STRA</name>
<evidence type="ECO:0000313" key="16">
    <source>
        <dbReference type="EMBL" id="CAJ1964574.1"/>
    </source>
</evidence>
<keyword evidence="9" id="KW-0539">Nucleus</keyword>
<feature type="domain" description="Helicase C-terminal" evidence="15">
    <location>
        <begin position="813"/>
        <end position="964"/>
    </location>
</feature>
<dbReference type="GO" id="GO:0008270">
    <property type="term" value="F:zinc ion binding"/>
    <property type="evidence" value="ECO:0007669"/>
    <property type="project" value="UniProtKB-KW"/>
</dbReference>
<dbReference type="Proteomes" id="UP001295423">
    <property type="component" value="Unassembled WGS sequence"/>
</dbReference>
<dbReference type="SUPFAM" id="SSF52540">
    <property type="entry name" value="P-loop containing nucleoside triphosphate hydrolases"/>
    <property type="match status" value="2"/>
</dbReference>
<feature type="compositionally biased region" description="Polar residues" evidence="11">
    <location>
        <begin position="405"/>
        <end position="414"/>
    </location>
</feature>
<dbReference type="InterPro" id="IPR027417">
    <property type="entry name" value="P-loop_NTPase"/>
</dbReference>
<sequence>MAPTTPNMQMVESANDDSSQDDSFATQQQGEDAPYFQNQVLLAKGDYLIVGIRYYQGVAHPGEYVYLVREPSNPYDRNAIRVDNVHHQKIGHIKGTQCCKLAPLMDQYGEGLKIEGTIPCPGTAWNLPVSLEFNSTLSEPAQTMALAKDLKHKLKHSCSQFRMEPNVGGSVAAVVTPATVTPEAVIQTQALDWNQQQKQLDDIFEKQLESQLKDLPNLEMPSAFKSKLKLFDYQIQGIRFLVQKERNPPPAPFFRKVKEQGKTMHLCEITQSSQANPPSPIKGSLLCDEMGLGKSLQALGLILLEPKAGVNYNAIAIQPPSSIVPEQQSTAENNSHNPSLSMIQSTNNVTLKQILKAAKLKTSGNKKALVERIAQGLTSNAITREHFPESMFQQPPKSAPLVPTPQANHTSKNNGNTNKCTLIVCPVTVMANWTHQVQDHVQEGVLSLKLYHGNSRQKILRKVLDDQVDILLVSYHTLAADYAKAFTNSSSSTVTSGSAGEEPVRKKAKTQSIFDISFHRIILDEAHTIRNPKARPFKAVSEIQAARRLAITGTPFVNRSQDIYSLLSFLQVEPLNQSEIFQRAISKPLQNGQEIGLTRLRTIMGFVSLRRSKQNIPGLTMVDKTVNLATVEFGNDIHKQVYDALYGTLRVAMTAILKDNNNALGNYYNIFEKLLRLRQACCSGLLLTKERREAALQIWKQVSSKSREQELSPEEGLKLLEKLKGEFTQALPECGICLEEFDQTEGTILKGCGHVFCNNCIKQVLERSNQKCPYCRQKFRSEDIVSMVTAKAAANKAAVETLDEGEEFGTPPKIRALLQTIGSTVKPDEKAVIFSQFTSYLDIIGSAMKDAGHEFVRIDGSVPSSKRIERISQFTQDGGPRFILCSLLASGVGINLSRGNHAFLMDCWWNEAIESQAMDRIHRIDQTRPVQVTKFIMKESIEERIVSLQQTKSLRAKGAMQKLTGNEKRQALLGDLKGLLEIGN</sequence>
<keyword evidence="2" id="KW-0479">Metal-binding</keyword>
<dbReference type="GO" id="GO:0003676">
    <property type="term" value="F:nucleic acid binding"/>
    <property type="evidence" value="ECO:0007669"/>
    <property type="project" value="InterPro"/>
</dbReference>
<gene>
    <name evidence="16" type="ORF">CYCCA115_LOCUS20697</name>
</gene>
<dbReference type="CDD" id="cd18008">
    <property type="entry name" value="DEXDc_SHPRH-like"/>
    <property type="match status" value="1"/>
</dbReference>
<evidence type="ECO:0000259" key="14">
    <source>
        <dbReference type="PROSITE" id="PS51192"/>
    </source>
</evidence>
<dbReference type="PANTHER" id="PTHR45626">
    <property type="entry name" value="TRANSCRIPTION TERMINATION FACTOR 2-RELATED"/>
    <property type="match status" value="1"/>
</dbReference>
<feature type="domain" description="SAP" evidence="13">
    <location>
        <begin position="343"/>
        <end position="377"/>
    </location>
</feature>
<evidence type="ECO:0000259" key="13">
    <source>
        <dbReference type="PROSITE" id="PS50800"/>
    </source>
</evidence>
<dbReference type="InterPro" id="IPR049730">
    <property type="entry name" value="SNF2/RAD54-like_C"/>
</dbReference>
<proteinExistence type="predicted"/>
<keyword evidence="7" id="KW-0862">Zinc</keyword>
<dbReference type="EMBL" id="CAKOGP040002191">
    <property type="protein sequence ID" value="CAJ1964574.1"/>
    <property type="molecule type" value="Genomic_DNA"/>
</dbReference>
<dbReference type="SMART" id="SM00490">
    <property type="entry name" value="HELICc"/>
    <property type="match status" value="1"/>
</dbReference>
<organism evidence="16 17">
    <name type="scientific">Cylindrotheca closterium</name>
    <dbReference type="NCBI Taxonomy" id="2856"/>
    <lineage>
        <taxon>Eukaryota</taxon>
        <taxon>Sar</taxon>
        <taxon>Stramenopiles</taxon>
        <taxon>Ochrophyta</taxon>
        <taxon>Bacillariophyta</taxon>
        <taxon>Bacillariophyceae</taxon>
        <taxon>Bacillariophycidae</taxon>
        <taxon>Bacillariales</taxon>
        <taxon>Bacillariaceae</taxon>
        <taxon>Cylindrotheca</taxon>
    </lineage>
</organism>
<dbReference type="CDD" id="cd18793">
    <property type="entry name" value="SF2_C_SNF"/>
    <property type="match status" value="1"/>
</dbReference>
<dbReference type="SMART" id="SM00184">
    <property type="entry name" value="RING"/>
    <property type="match status" value="1"/>
</dbReference>
<dbReference type="Pfam" id="PF00176">
    <property type="entry name" value="SNF2-rel_dom"/>
    <property type="match status" value="1"/>
</dbReference>
<dbReference type="InterPro" id="IPR013083">
    <property type="entry name" value="Znf_RING/FYVE/PHD"/>
</dbReference>
<comment type="caution">
    <text evidence="16">The sequence shown here is derived from an EMBL/GenBank/DDBJ whole genome shotgun (WGS) entry which is preliminary data.</text>
</comment>
<dbReference type="GO" id="GO:0006281">
    <property type="term" value="P:DNA repair"/>
    <property type="evidence" value="ECO:0007669"/>
    <property type="project" value="TreeGrafter"/>
</dbReference>
<evidence type="ECO:0000256" key="1">
    <source>
        <dbReference type="ARBA" id="ARBA00004123"/>
    </source>
</evidence>
<evidence type="ECO:0000256" key="4">
    <source>
        <dbReference type="ARBA" id="ARBA00022771"/>
    </source>
</evidence>
<dbReference type="InterPro" id="IPR000330">
    <property type="entry name" value="SNF2_N"/>
</dbReference>
<dbReference type="SMART" id="SM00513">
    <property type="entry name" value="SAP"/>
    <property type="match status" value="1"/>
</dbReference>
<dbReference type="PROSITE" id="PS50800">
    <property type="entry name" value="SAP"/>
    <property type="match status" value="1"/>
</dbReference>
<evidence type="ECO:0000256" key="2">
    <source>
        <dbReference type="ARBA" id="ARBA00022723"/>
    </source>
</evidence>
<evidence type="ECO:0000313" key="17">
    <source>
        <dbReference type="Proteomes" id="UP001295423"/>
    </source>
</evidence>
<keyword evidence="6" id="KW-0347">Helicase</keyword>
<dbReference type="AlphaFoldDB" id="A0AAD2JMM0"/>
<evidence type="ECO:0000256" key="11">
    <source>
        <dbReference type="SAM" id="MobiDB-lite"/>
    </source>
</evidence>
<dbReference type="Gene3D" id="3.40.50.10810">
    <property type="entry name" value="Tandem AAA-ATPase domain"/>
    <property type="match status" value="1"/>
</dbReference>
<dbReference type="InterPro" id="IPR036361">
    <property type="entry name" value="SAP_dom_sf"/>
</dbReference>
<evidence type="ECO:0000256" key="9">
    <source>
        <dbReference type="ARBA" id="ARBA00023242"/>
    </source>
</evidence>
<dbReference type="Pfam" id="PF08797">
    <property type="entry name" value="HIRAN"/>
    <property type="match status" value="1"/>
</dbReference>
<dbReference type="Pfam" id="PF00271">
    <property type="entry name" value="Helicase_C"/>
    <property type="match status" value="1"/>
</dbReference>
<dbReference type="CDD" id="cd16448">
    <property type="entry name" value="RING-H2"/>
    <property type="match status" value="1"/>
</dbReference>
<dbReference type="GO" id="GO:0005524">
    <property type="term" value="F:ATP binding"/>
    <property type="evidence" value="ECO:0007669"/>
    <property type="project" value="UniProtKB-KW"/>
</dbReference>
<dbReference type="PROSITE" id="PS50089">
    <property type="entry name" value="ZF_RING_2"/>
    <property type="match status" value="1"/>
</dbReference>
<dbReference type="InterPro" id="IPR050628">
    <property type="entry name" value="SNF2_RAD54_helicase_TF"/>
</dbReference>
<feature type="compositionally biased region" description="Polar residues" evidence="11">
    <location>
        <begin position="1"/>
        <end position="12"/>
    </location>
</feature>
<dbReference type="InterPro" id="IPR017907">
    <property type="entry name" value="Znf_RING_CS"/>
</dbReference>
<dbReference type="PROSITE" id="PS51194">
    <property type="entry name" value="HELICASE_CTER"/>
    <property type="match status" value="1"/>
</dbReference>
<dbReference type="PROSITE" id="PS51192">
    <property type="entry name" value="HELICASE_ATP_BIND_1"/>
    <property type="match status" value="1"/>
</dbReference>
<evidence type="ECO:0000256" key="6">
    <source>
        <dbReference type="ARBA" id="ARBA00022806"/>
    </source>
</evidence>
<evidence type="ECO:0000256" key="8">
    <source>
        <dbReference type="ARBA" id="ARBA00022840"/>
    </source>
</evidence>
<dbReference type="GO" id="GO:0004386">
    <property type="term" value="F:helicase activity"/>
    <property type="evidence" value="ECO:0007669"/>
    <property type="project" value="UniProtKB-KW"/>
</dbReference>
<keyword evidence="8" id="KW-0067">ATP-binding</keyword>
<keyword evidence="17" id="KW-1185">Reference proteome</keyword>
<dbReference type="Pfam" id="PF13639">
    <property type="entry name" value="zf-RING_2"/>
    <property type="match status" value="1"/>
</dbReference>